<name>A0A134AD72_9FIRM</name>
<feature type="transmembrane region" description="Helical" evidence="1">
    <location>
        <begin position="38"/>
        <end position="56"/>
    </location>
</feature>
<evidence type="ECO:0000313" key="3">
    <source>
        <dbReference type="Proteomes" id="UP000070442"/>
    </source>
</evidence>
<dbReference type="STRING" id="755172.HMPREF1863_01380"/>
<accession>A0A134AD72</accession>
<evidence type="ECO:0000256" key="1">
    <source>
        <dbReference type="SAM" id="Phobius"/>
    </source>
</evidence>
<evidence type="ECO:0000313" key="2">
    <source>
        <dbReference type="EMBL" id="KXB65651.1"/>
    </source>
</evidence>
<keyword evidence="3" id="KW-1185">Reference proteome</keyword>
<feature type="transmembrane region" description="Helical" evidence="1">
    <location>
        <begin position="68"/>
        <end position="91"/>
    </location>
</feature>
<organism evidence="2 3">
    <name type="scientific">Aedoeadaptatus coxii</name>
    <dbReference type="NCBI Taxonomy" id="755172"/>
    <lineage>
        <taxon>Bacteria</taxon>
        <taxon>Bacillati</taxon>
        <taxon>Bacillota</taxon>
        <taxon>Tissierellia</taxon>
        <taxon>Tissierellales</taxon>
        <taxon>Peptoniphilaceae</taxon>
        <taxon>Aedoeadaptatus</taxon>
    </lineage>
</organism>
<feature type="transmembrane region" description="Helical" evidence="1">
    <location>
        <begin position="12"/>
        <end position="32"/>
    </location>
</feature>
<sequence length="121" mass="13183">MKSLHLLKLRSYLLVALIALSLRQVAGLAGLVGEVTDWQQVAGSAIAVIGFILYRYEIRKGYTYQNKGPVGLGGVMVNGASVVGLSLLFFGVSFLKGMFVIAIFAVVLFLLHALIREKREK</sequence>
<dbReference type="Proteomes" id="UP000070442">
    <property type="component" value="Unassembled WGS sequence"/>
</dbReference>
<comment type="caution">
    <text evidence="2">The sequence shown here is derived from an EMBL/GenBank/DDBJ whole genome shotgun (WGS) entry which is preliminary data.</text>
</comment>
<dbReference type="PATRIC" id="fig|755172.3.peg.1340"/>
<dbReference type="EMBL" id="LSDG01000040">
    <property type="protein sequence ID" value="KXB65651.1"/>
    <property type="molecule type" value="Genomic_DNA"/>
</dbReference>
<reference evidence="3" key="1">
    <citation type="submission" date="2016-01" db="EMBL/GenBank/DDBJ databases">
        <authorList>
            <person name="Mitreva M."/>
            <person name="Pepin K.H."/>
            <person name="Mihindukulasuriya K.A."/>
            <person name="Fulton R."/>
            <person name="Fronick C."/>
            <person name="O'Laughlin M."/>
            <person name="Miner T."/>
            <person name="Herter B."/>
            <person name="Rosa B.A."/>
            <person name="Cordes M."/>
            <person name="Tomlinson C."/>
            <person name="Wollam A."/>
            <person name="Palsikar V.B."/>
            <person name="Mardis E.R."/>
            <person name="Wilson R.K."/>
        </authorList>
    </citation>
    <scope>NUCLEOTIDE SEQUENCE [LARGE SCALE GENOMIC DNA]</scope>
    <source>
        <strain evidence="3">DNF00729</strain>
    </source>
</reference>
<feature type="transmembrane region" description="Helical" evidence="1">
    <location>
        <begin position="97"/>
        <end position="115"/>
    </location>
</feature>
<keyword evidence="1" id="KW-1133">Transmembrane helix</keyword>
<keyword evidence="1" id="KW-0812">Transmembrane</keyword>
<protein>
    <submittedName>
        <fullName evidence="2">Uncharacterized protein</fullName>
    </submittedName>
</protein>
<keyword evidence="1" id="KW-0472">Membrane</keyword>
<dbReference type="RefSeq" id="WP_068368770.1">
    <property type="nucleotide sequence ID" value="NZ_CAUPGT010000023.1"/>
</dbReference>
<gene>
    <name evidence="2" type="ORF">HMPREF1863_01380</name>
</gene>
<dbReference type="AlphaFoldDB" id="A0A134AD72"/>
<proteinExistence type="predicted"/>